<feature type="transmembrane region" description="Helical" evidence="6">
    <location>
        <begin position="384"/>
        <end position="406"/>
    </location>
</feature>
<keyword evidence="8" id="KW-1185">Reference proteome</keyword>
<dbReference type="InterPro" id="IPR002797">
    <property type="entry name" value="Polysacc_synth"/>
</dbReference>
<keyword evidence="2" id="KW-1003">Cell membrane</keyword>
<dbReference type="OrthoDB" id="9775950at2"/>
<dbReference type="InterPro" id="IPR024923">
    <property type="entry name" value="PG_synth_SpoVB"/>
</dbReference>
<comment type="subcellular location">
    <subcellularLocation>
        <location evidence="1">Cell membrane</location>
        <topology evidence="1">Multi-pass membrane protein</topology>
    </subcellularLocation>
</comment>
<accession>A0A081L6Y9</accession>
<name>A0A081L6Y9_9BACI</name>
<feature type="transmembrane region" description="Helical" evidence="6">
    <location>
        <begin position="82"/>
        <end position="104"/>
    </location>
</feature>
<keyword evidence="3 6" id="KW-0812">Transmembrane</keyword>
<evidence type="ECO:0000256" key="2">
    <source>
        <dbReference type="ARBA" id="ARBA00022475"/>
    </source>
</evidence>
<evidence type="ECO:0000256" key="3">
    <source>
        <dbReference type="ARBA" id="ARBA00022692"/>
    </source>
</evidence>
<dbReference type="CDD" id="cd13124">
    <property type="entry name" value="MATE_SpoVB_like"/>
    <property type="match status" value="1"/>
</dbReference>
<dbReference type="RefSeq" id="WP_034324925.1">
    <property type="nucleotide sequence ID" value="NZ_JOTP01000035.1"/>
</dbReference>
<evidence type="ECO:0000256" key="1">
    <source>
        <dbReference type="ARBA" id="ARBA00004651"/>
    </source>
</evidence>
<evidence type="ECO:0000313" key="7">
    <source>
        <dbReference type="EMBL" id="KEP25015.1"/>
    </source>
</evidence>
<dbReference type="InterPro" id="IPR050833">
    <property type="entry name" value="Poly_Biosynth_Transport"/>
</dbReference>
<feature type="transmembrane region" description="Helical" evidence="6">
    <location>
        <begin position="219"/>
        <end position="244"/>
    </location>
</feature>
<feature type="transmembrane region" description="Helical" evidence="6">
    <location>
        <begin position="116"/>
        <end position="137"/>
    </location>
</feature>
<dbReference type="eggNOG" id="COG2244">
    <property type="taxonomic scope" value="Bacteria"/>
</dbReference>
<dbReference type="PIRSF" id="PIRSF038958">
    <property type="entry name" value="PG_synth_SpoVB"/>
    <property type="match status" value="1"/>
</dbReference>
<dbReference type="GO" id="GO:0005886">
    <property type="term" value="C:plasma membrane"/>
    <property type="evidence" value="ECO:0007669"/>
    <property type="project" value="UniProtKB-SubCell"/>
</dbReference>
<sequence>MNRFVKGVILLSVAAFIAECIEFLVNMILARELGEHGMGLYMSILPIIMLVLVIASLELPVSISKFIAESHERLHKSMLRHAFKMTLVVTCTTTGAAAIVLPFIPVFQSYHPLMKGLVLSLIPIIAFTSIARGYFMGKQQMGRIALANMLKKTIQLICLFLFFHWYSFDIETAVLIAIGVIVASDLVVFIYLYSQYVMAKNAVNVRSVELRGIDVRKRLLAVSIPTTGMRIFHAIANAIEPFLIKGALVAAGISGTQAVDHYGMLAGVAMSIGFFPAFIAHSIMIVMIPNVSEAYALGQYDLVKKRVRQAILITFGYGVPAVMVMYYFAYPLTQLFFDSPQAAVYLQLLWPYFLCHLFVMPFQACLIGMGLIKDVFLHNIWVHVVSFSMVYFLGSIESLNMMGVILGMNTGMLLLTALHYATICKELGVSVFLRMKKA</sequence>
<evidence type="ECO:0000256" key="5">
    <source>
        <dbReference type="ARBA" id="ARBA00023136"/>
    </source>
</evidence>
<comment type="caution">
    <text evidence="7">The sequence shown here is derived from an EMBL/GenBank/DDBJ whole genome shotgun (WGS) entry which is preliminary data.</text>
</comment>
<evidence type="ECO:0000256" key="4">
    <source>
        <dbReference type="ARBA" id="ARBA00022989"/>
    </source>
</evidence>
<feature type="transmembrane region" description="Helical" evidence="6">
    <location>
        <begin position="412"/>
        <end position="433"/>
    </location>
</feature>
<dbReference type="AlphaFoldDB" id="A0A081L6Y9"/>
<feature type="transmembrane region" description="Helical" evidence="6">
    <location>
        <begin position="174"/>
        <end position="198"/>
    </location>
</feature>
<feature type="transmembrane region" description="Helical" evidence="6">
    <location>
        <begin position="264"/>
        <end position="289"/>
    </location>
</feature>
<dbReference type="Proteomes" id="UP000028091">
    <property type="component" value="Unassembled WGS sequence"/>
</dbReference>
<organism evidence="7 8">
    <name type="scientific">Bacillus zhangzhouensis</name>
    <dbReference type="NCBI Taxonomy" id="1178540"/>
    <lineage>
        <taxon>Bacteria</taxon>
        <taxon>Bacillati</taxon>
        <taxon>Bacillota</taxon>
        <taxon>Bacilli</taxon>
        <taxon>Bacillales</taxon>
        <taxon>Bacillaceae</taxon>
        <taxon>Bacillus</taxon>
    </lineage>
</organism>
<dbReference type="PANTHER" id="PTHR30250">
    <property type="entry name" value="PST FAMILY PREDICTED COLANIC ACID TRANSPORTER"/>
    <property type="match status" value="1"/>
</dbReference>
<protein>
    <submittedName>
        <fullName evidence="7">Multidrug transporter MatE</fullName>
    </submittedName>
</protein>
<dbReference type="PANTHER" id="PTHR30250:SF24">
    <property type="entry name" value="STAGE V SPORULATION PROTEIN B"/>
    <property type="match status" value="1"/>
</dbReference>
<evidence type="ECO:0000313" key="8">
    <source>
        <dbReference type="Proteomes" id="UP000028091"/>
    </source>
</evidence>
<dbReference type="EMBL" id="JOTP01000035">
    <property type="protein sequence ID" value="KEP25015.1"/>
    <property type="molecule type" value="Genomic_DNA"/>
</dbReference>
<proteinExistence type="predicted"/>
<feature type="transmembrane region" description="Helical" evidence="6">
    <location>
        <begin position="310"/>
        <end position="329"/>
    </location>
</feature>
<feature type="transmembrane region" description="Helical" evidence="6">
    <location>
        <begin position="149"/>
        <end position="168"/>
    </location>
</feature>
<dbReference type="Pfam" id="PF01943">
    <property type="entry name" value="Polysacc_synt"/>
    <property type="match status" value="1"/>
</dbReference>
<feature type="transmembrane region" description="Helical" evidence="6">
    <location>
        <begin position="40"/>
        <end position="61"/>
    </location>
</feature>
<evidence type="ECO:0000256" key="6">
    <source>
        <dbReference type="SAM" id="Phobius"/>
    </source>
</evidence>
<reference evidence="7 8" key="1">
    <citation type="submission" date="2012-09" db="EMBL/GenBank/DDBJ databases">
        <title>Genome Sequence of Bacillus sp. DW5-4.</title>
        <authorList>
            <person name="Lai Q."/>
            <person name="Liu Y."/>
            <person name="Shao Z."/>
        </authorList>
    </citation>
    <scope>NUCLEOTIDE SEQUENCE [LARGE SCALE GENOMIC DNA]</scope>
    <source>
        <strain evidence="7 8">DW5-4</strain>
    </source>
</reference>
<keyword evidence="5 6" id="KW-0472">Membrane</keyword>
<gene>
    <name evidence="7" type="ORF">BA70_12550</name>
</gene>
<keyword evidence="4 6" id="KW-1133">Transmembrane helix</keyword>
<feature type="transmembrane region" description="Helical" evidence="6">
    <location>
        <begin position="349"/>
        <end position="372"/>
    </location>
</feature>